<evidence type="ECO:0000313" key="3">
    <source>
        <dbReference type="Proteomes" id="UP001597362"/>
    </source>
</evidence>
<evidence type="ECO:0000313" key="2">
    <source>
        <dbReference type="EMBL" id="MFD2114612.1"/>
    </source>
</evidence>
<reference evidence="3" key="1">
    <citation type="journal article" date="2019" name="Int. J. Syst. Evol. Microbiol.">
        <title>The Global Catalogue of Microorganisms (GCM) 10K type strain sequencing project: providing services to taxonomists for standard genome sequencing and annotation.</title>
        <authorList>
            <consortium name="The Broad Institute Genomics Platform"/>
            <consortium name="The Broad Institute Genome Sequencing Center for Infectious Disease"/>
            <person name="Wu L."/>
            <person name="Ma J."/>
        </authorList>
    </citation>
    <scope>NUCLEOTIDE SEQUENCE [LARGE SCALE GENOMIC DNA]</scope>
    <source>
        <strain evidence="3">GH52</strain>
    </source>
</reference>
<accession>A0ABW4YG10</accession>
<protein>
    <submittedName>
        <fullName evidence="2">Uncharacterized protein</fullName>
    </submittedName>
</protein>
<keyword evidence="1" id="KW-0812">Transmembrane</keyword>
<name>A0ABW4YG10_9BACL</name>
<gene>
    <name evidence="2" type="ORF">ACFSJH_02475</name>
</gene>
<comment type="caution">
    <text evidence="2">The sequence shown here is derived from an EMBL/GenBank/DDBJ whole genome shotgun (WGS) entry which is preliminary data.</text>
</comment>
<proteinExistence type="predicted"/>
<keyword evidence="3" id="KW-1185">Reference proteome</keyword>
<feature type="transmembrane region" description="Helical" evidence="1">
    <location>
        <begin position="128"/>
        <end position="150"/>
    </location>
</feature>
<organism evidence="2 3">
    <name type="scientific">Paenibacillus yanchengensis</name>
    <dbReference type="NCBI Taxonomy" id="2035833"/>
    <lineage>
        <taxon>Bacteria</taxon>
        <taxon>Bacillati</taxon>
        <taxon>Bacillota</taxon>
        <taxon>Bacilli</taxon>
        <taxon>Bacillales</taxon>
        <taxon>Paenibacillaceae</taxon>
        <taxon>Paenibacillus</taxon>
    </lineage>
</organism>
<evidence type="ECO:0000256" key="1">
    <source>
        <dbReference type="SAM" id="Phobius"/>
    </source>
</evidence>
<keyword evidence="1" id="KW-0472">Membrane</keyword>
<dbReference type="RefSeq" id="WP_377769625.1">
    <property type="nucleotide sequence ID" value="NZ_JBHUHO010000007.1"/>
</dbReference>
<dbReference type="EMBL" id="JBHUHO010000007">
    <property type="protein sequence ID" value="MFD2114612.1"/>
    <property type="molecule type" value="Genomic_DNA"/>
</dbReference>
<dbReference type="Proteomes" id="UP001597362">
    <property type="component" value="Unassembled WGS sequence"/>
</dbReference>
<keyword evidence="1" id="KW-1133">Transmembrane helix</keyword>
<sequence length="160" mass="18506">MYTFKKADVTDGTEAIYDTIIDYSFITPMKVGNQDAFITTVGDFLNPIDPLNGAMYTKPTANDSWQFFKELVPIMTSLQSFTVEGEQLTTLDDYTRVILHFSSLPNEQASASSFPEYKLEYNHHTNGFFYLTWIQIGIVVIVLAVILYLWRKWKLFRKMT</sequence>